<dbReference type="PANTHER" id="PTHR36008:SF1">
    <property type="entry name" value="OS09G0478400 PROTEIN"/>
    <property type="match status" value="1"/>
</dbReference>
<evidence type="ECO:0000313" key="1">
    <source>
        <dbReference type="EMBL" id="POO03441.1"/>
    </source>
</evidence>
<dbReference type="OrthoDB" id="2018517at2759"/>
<reference evidence="2" key="1">
    <citation type="submission" date="2016-06" db="EMBL/GenBank/DDBJ databases">
        <title>Parallel loss of symbiosis genes in relatives of nitrogen-fixing non-legume Parasponia.</title>
        <authorList>
            <person name="Van Velzen R."/>
            <person name="Holmer R."/>
            <person name="Bu F."/>
            <person name="Rutten L."/>
            <person name="Van Zeijl A."/>
            <person name="Liu W."/>
            <person name="Santuari L."/>
            <person name="Cao Q."/>
            <person name="Sharma T."/>
            <person name="Shen D."/>
            <person name="Roswanjaya Y."/>
            <person name="Wardhani T."/>
            <person name="Kalhor M.S."/>
            <person name="Jansen J."/>
            <person name="Van den Hoogen J."/>
            <person name="Gungor B."/>
            <person name="Hartog M."/>
            <person name="Hontelez J."/>
            <person name="Verver J."/>
            <person name="Yang W.-C."/>
            <person name="Schijlen E."/>
            <person name="Repin R."/>
            <person name="Schilthuizen M."/>
            <person name="Schranz E."/>
            <person name="Heidstra R."/>
            <person name="Miyata K."/>
            <person name="Fedorova E."/>
            <person name="Kohlen W."/>
            <person name="Bisseling T."/>
            <person name="Smit S."/>
            <person name="Geurts R."/>
        </authorList>
    </citation>
    <scope>NUCLEOTIDE SEQUENCE [LARGE SCALE GENOMIC DNA]</scope>
    <source>
        <strain evidence="2">cv. RG33-2</strain>
    </source>
</reference>
<evidence type="ECO:0000313" key="2">
    <source>
        <dbReference type="Proteomes" id="UP000237000"/>
    </source>
</evidence>
<keyword evidence="2" id="KW-1185">Reference proteome</keyword>
<proteinExistence type="predicted"/>
<name>A0A2P5G077_TREOI</name>
<organism evidence="1 2">
    <name type="scientific">Trema orientale</name>
    <name type="common">Charcoal tree</name>
    <name type="synonym">Celtis orientalis</name>
    <dbReference type="NCBI Taxonomy" id="63057"/>
    <lineage>
        <taxon>Eukaryota</taxon>
        <taxon>Viridiplantae</taxon>
        <taxon>Streptophyta</taxon>
        <taxon>Embryophyta</taxon>
        <taxon>Tracheophyta</taxon>
        <taxon>Spermatophyta</taxon>
        <taxon>Magnoliopsida</taxon>
        <taxon>eudicotyledons</taxon>
        <taxon>Gunneridae</taxon>
        <taxon>Pentapetalae</taxon>
        <taxon>rosids</taxon>
        <taxon>fabids</taxon>
        <taxon>Rosales</taxon>
        <taxon>Cannabaceae</taxon>
        <taxon>Trema</taxon>
    </lineage>
</organism>
<dbReference type="PANTHER" id="PTHR36008">
    <property type="entry name" value="OS09G0478400 PROTEIN"/>
    <property type="match status" value="1"/>
</dbReference>
<dbReference type="AlphaFoldDB" id="A0A2P5G077"/>
<comment type="caution">
    <text evidence="1">The sequence shown here is derived from an EMBL/GenBank/DDBJ whole genome shotgun (WGS) entry which is preliminary data.</text>
</comment>
<dbReference type="InParanoid" id="A0A2P5G077"/>
<dbReference type="EMBL" id="JXTC01000002">
    <property type="protein sequence ID" value="POO03441.1"/>
    <property type="molecule type" value="Genomic_DNA"/>
</dbReference>
<gene>
    <name evidence="1" type="ORF">TorRG33x02_006460</name>
</gene>
<sequence>MNGAACRRLSVSIRRQFQFQFRNISHNLRLRQPRDGPGPTDTLKQKVAELEKKRRRNKKNDGFVVLVPEGQKYLDTPTLPMTLIFIAIGIAAKLLYNYEYDDTRVQERIERQIAEAPEGQGTVRMLTREEWEQIQEVRPRTPFESRLARPNARIRTGEPLRMEDVKDWTIDVLTDAVTRVEDSVRNKS</sequence>
<dbReference type="STRING" id="63057.A0A2P5G077"/>
<protein>
    <submittedName>
        <fullName evidence="1">Cytoplasmic dynein 2 light intermediate chain</fullName>
    </submittedName>
</protein>
<dbReference type="Proteomes" id="UP000237000">
    <property type="component" value="Unassembled WGS sequence"/>
</dbReference>
<dbReference type="FunCoup" id="A0A2P5G077">
    <property type="interactions" value="1392"/>
</dbReference>
<accession>A0A2P5G077</accession>